<sequence>MTASGAVARARAITWPRLHFRRDLGPDVVLAGLLMLGTFAVHDVGYMFTTPFWTDEAWVAISTKLPLADIASVSASTPVGWSLLLRLVPGGGDERLRLVPLLFSAAVVVAAYVYVRSLPWPRLTISRLAAVLAGLAGLLTPSALARDDLKQYTADAFLALVVLWFVGRVQEDASRRRLLTLGAVSVSGFLFSAVGVFVGAAAFGSVLLAALIGRRWTEFRQAGIIAAGAAAMFGLIFLVLYRPGIPPGLKTYWSAYYVPIDRGWSACWSFLRSQGEQMATYLGMGPLVVALLLVAVGVVTLARMQRPALALLVPALLVEMILLAAVKQYPLFDERTSHFLTVVLAVTAAIGAGGMCTFLWRLHWSAAVVAAAMAAVLFVTGDGVRSGIRSHSIPVEDLRTPTRFIAEHRRPGDVVVVAMLSSWGFAYYWSSAPGGGGQPASEHVESNLQRFVTVFPDQPEILVATDRTVEAVDAVMDQAAAKAGPAARIWVIHQHTLLSESAAFTARARVLGFQAHTEFVDSLDLLTR</sequence>
<feature type="transmembrane region" description="Helical" evidence="1">
    <location>
        <begin position="366"/>
        <end position="384"/>
    </location>
</feature>
<protein>
    <recommendedName>
        <fullName evidence="4">4-amino-4-deoxy-L-arabinose transferase</fullName>
    </recommendedName>
</protein>
<dbReference type="STRING" id="1090615.SAMN04515671_2405"/>
<feature type="transmembrane region" description="Helical" evidence="1">
    <location>
        <begin position="308"/>
        <end position="326"/>
    </location>
</feature>
<feature type="transmembrane region" description="Helical" evidence="1">
    <location>
        <begin position="96"/>
        <end position="115"/>
    </location>
</feature>
<keyword evidence="1" id="KW-0812">Transmembrane</keyword>
<keyword evidence="1" id="KW-0472">Membrane</keyword>
<accession>A0A1H0NLA3</accession>
<organism evidence="2 3">
    <name type="scientific">Nakamurella panacisegetis</name>
    <dbReference type="NCBI Taxonomy" id="1090615"/>
    <lineage>
        <taxon>Bacteria</taxon>
        <taxon>Bacillati</taxon>
        <taxon>Actinomycetota</taxon>
        <taxon>Actinomycetes</taxon>
        <taxon>Nakamurellales</taxon>
        <taxon>Nakamurellaceae</taxon>
        <taxon>Nakamurella</taxon>
    </lineage>
</organism>
<evidence type="ECO:0008006" key="4">
    <source>
        <dbReference type="Google" id="ProtNLM"/>
    </source>
</evidence>
<evidence type="ECO:0000256" key="1">
    <source>
        <dbReference type="SAM" id="Phobius"/>
    </source>
</evidence>
<feature type="transmembrane region" description="Helical" evidence="1">
    <location>
        <begin position="338"/>
        <end position="360"/>
    </location>
</feature>
<feature type="transmembrane region" description="Helical" evidence="1">
    <location>
        <begin position="189"/>
        <end position="212"/>
    </location>
</feature>
<dbReference type="Proteomes" id="UP000198741">
    <property type="component" value="Chromosome I"/>
</dbReference>
<reference evidence="2 3" key="1">
    <citation type="submission" date="2016-10" db="EMBL/GenBank/DDBJ databases">
        <authorList>
            <person name="de Groot N.N."/>
        </authorList>
    </citation>
    <scope>NUCLEOTIDE SEQUENCE [LARGE SCALE GENOMIC DNA]</scope>
    <source>
        <strain evidence="3">P4-7,KCTC 19426,CECT 7604</strain>
    </source>
</reference>
<keyword evidence="1" id="KW-1133">Transmembrane helix</keyword>
<feature type="transmembrane region" description="Helical" evidence="1">
    <location>
        <begin position="224"/>
        <end position="241"/>
    </location>
</feature>
<evidence type="ECO:0000313" key="2">
    <source>
        <dbReference type="EMBL" id="SDO93532.1"/>
    </source>
</evidence>
<keyword evidence="3" id="KW-1185">Reference proteome</keyword>
<feature type="transmembrane region" description="Helical" evidence="1">
    <location>
        <begin position="127"/>
        <end position="145"/>
    </location>
</feature>
<evidence type="ECO:0000313" key="3">
    <source>
        <dbReference type="Proteomes" id="UP000198741"/>
    </source>
</evidence>
<gene>
    <name evidence="2" type="ORF">SAMN04515671_2405</name>
</gene>
<dbReference type="AlphaFoldDB" id="A0A1H0NLA3"/>
<dbReference type="EMBL" id="LT629710">
    <property type="protein sequence ID" value="SDO93532.1"/>
    <property type="molecule type" value="Genomic_DNA"/>
</dbReference>
<name>A0A1H0NLA3_9ACTN</name>
<feature type="transmembrane region" description="Helical" evidence="1">
    <location>
        <begin position="278"/>
        <end position="302"/>
    </location>
</feature>
<feature type="transmembrane region" description="Helical" evidence="1">
    <location>
        <begin position="28"/>
        <end position="53"/>
    </location>
</feature>
<proteinExistence type="predicted"/>